<protein>
    <submittedName>
        <fullName evidence="1">Uncharacterized protein</fullName>
    </submittedName>
</protein>
<dbReference type="Proteomes" id="UP000176422">
    <property type="component" value="Unassembled WGS sequence"/>
</dbReference>
<evidence type="ECO:0000313" key="1">
    <source>
        <dbReference type="EMBL" id="OGM92439.1"/>
    </source>
</evidence>
<dbReference type="AlphaFoldDB" id="A0A1F8DWM1"/>
<accession>A0A1F8DWM1</accession>
<name>A0A1F8DWM1_9BACT</name>
<organism evidence="1 2">
    <name type="scientific">Candidatus Wolfebacteria bacterium RIFOXYB1_FULL_54_12</name>
    <dbReference type="NCBI Taxonomy" id="1802559"/>
    <lineage>
        <taxon>Bacteria</taxon>
        <taxon>Candidatus Wolfeibacteriota</taxon>
    </lineage>
</organism>
<comment type="caution">
    <text evidence="1">The sequence shown here is derived from an EMBL/GenBank/DDBJ whole genome shotgun (WGS) entry which is preliminary data.</text>
</comment>
<reference evidence="1 2" key="1">
    <citation type="journal article" date="2016" name="Nat. Commun.">
        <title>Thousands of microbial genomes shed light on interconnected biogeochemical processes in an aquifer system.</title>
        <authorList>
            <person name="Anantharaman K."/>
            <person name="Brown C.T."/>
            <person name="Hug L.A."/>
            <person name="Sharon I."/>
            <person name="Castelle C.J."/>
            <person name="Probst A.J."/>
            <person name="Thomas B.C."/>
            <person name="Singh A."/>
            <person name="Wilkins M.J."/>
            <person name="Karaoz U."/>
            <person name="Brodie E.L."/>
            <person name="Williams K.H."/>
            <person name="Hubbard S.S."/>
            <person name="Banfield J.F."/>
        </authorList>
    </citation>
    <scope>NUCLEOTIDE SEQUENCE [LARGE SCALE GENOMIC DNA]</scope>
</reference>
<dbReference type="EMBL" id="MGIT01000006">
    <property type="protein sequence ID" value="OGM92439.1"/>
    <property type="molecule type" value="Genomic_DNA"/>
</dbReference>
<dbReference type="STRING" id="1802559.A2372_00095"/>
<gene>
    <name evidence="1" type="ORF">A2372_00095</name>
</gene>
<proteinExistence type="predicted"/>
<sequence>MVAFLLTGCGISNETAQAIALKALDEGGKILLYDHVLEGDLMGSHIFVGKTANGQVVYIRIRGEKIVKFLREK</sequence>
<evidence type="ECO:0000313" key="2">
    <source>
        <dbReference type="Proteomes" id="UP000176422"/>
    </source>
</evidence>